<name>A0ABZ1PJT1_9ACTN</name>
<reference evidence="1 2" key="1">
    <citation type="submission" date="2022-10" db="EMBL/GenBank/DDBJ databases">
        <title>The complete genomes of actinobacterial strains from the NBC collection.</title>
        <authorList>
            <person name="Joergensen T.S."/>
            <person name="Alvarez Arevalo M."/>
            <person name="Sterndorff E.B."/>
            <person name="Faurdal D."/>
            <person name="Vuksanovic O."/>
            <person name="Mourched A.-S."/>
            <person name="Charusanti P."/>
            <person name="Shaw S."/>
            <person name="Blin K."/>
            <person name="Weber T."/>
        </authorList>
    </citation>
    <scope>NUCLEOTIDE SEQUENCE [LARGE SCALE GENOMIC DNA]</scope>
    <source>
        <strain evidence="1 2">NBC_00396</strain>
    </source>
</reference>
<accession>A0ABZ1PJT1</accession>
<evidence type="ECO:0000313" key="2">
    <source>
        <dbReference type="Proteomes" id="UP001346877"/>
    </source>
</evidence>
<gene>
    <name evidence="1" type="ORF">OG375_08780</name>
</gene>
<dbReference type="RefSeq" id="WP_328374389.1">
    <property type="nucleotide sequence ID" value="NZ_CP107941.1"/>
</dbReference>
<keyword evidence="2" id="KW-1185">Reference proteome</keyword>
<dbReference type="EMBL" id="CP107941">
    <property type="protein sequence ID" value="WUI84393.1"/>
    <property type="molecule type" value="Genomic_DNA"/>
</dbReference>
<proteinExistence type="predicted"/>
<evidence type="ECO:0000313" key="1">
    <source>
        <dbReference type="EMBL" id="WUI84393.1"/>
    </source>
</evidence>
<dbReference type="Proteomes" id="UP001346877">
    <property type="component" value="Chromosome"/>
</dbReference>
<sequence>MPPFPIDRYLLPETPVEVPDGFTEVRQSLTAGLPHRVELGAGVHAVLILPTGLARQWLNTDPLAVVSSSADDLAPRPAPPSVPPPPALVGRVPLRLVVRQGTRILGSVPLAAGLRRVCPDAGPAVATTAQPARAATPIAVEVVVLGWLLHAGTVRGSGDYGSSIALAWRRADHAADQFGPPPINEFVWRRRPPAQRVESELGPGRLRYRYLLDKKLRRVLR</sequence>
<organism evidence="1 2">
    <name type="scientific">Micromonospora zamorensis</name>
    <dbReference type="NCBI Taxonomy" id="709883"/>
    <lineage>
        <taxon>Bacteria</taxon>
        <taxon>Bacillati</taxon>
        <taxon>Actinomycetota</taxon>
        <taxon>Actinomycetes</taxon>
        <taxon>Micromonosporales</taxon>
        <taxon>Micromonosporaceae</taxon>
        <taxon>Micromonospora</taxon>
    </lineage>
</organism>
<protein>
    <submittedName>
        <fullName evidence="1">Uncharacterized protein</fullName>
    </submittedName>
</protein>